<protein>
    <submittedName>
        <fullName evidence="2">Uncharacterized membrane protein</fullName>
    </submittedName>
</protein>
<proteinExistence type="predicted"/>
<keyword evidence="3" id="KW-1185">Reference proteome</keyword>
<dbReference type="AlphaFoldDB" id="A0A1H4C2V8"/>
<evidence type="ECO:0000313" key="3">
    <source>
        <dbReference type="Proteomes" id="UP000199656"/>
    </source>
</evidence>
<keyword evidence="1" id="KW-0812">Transmembrane</keyword>
<dbReference type="InterPro" id="IPR012861">
    <property type="entry name" value="DUF1634"/>
</dbReference>
<reference evidence="3" key="1">
    <citation type="submission" date="2016-10" db="EMBL/GenBank/DDBJ databases">
        <authorList>
            <person name="Varghese N."/>
            <person name="Submissions S."/>
        </authorList>
    </citation>
    <scope>NUCLEOTIDE SEQUENCE [LARGE SCALE GENOMIC DNA]</scope>
    <source>
        <strain evidence="3">DSM 23920</strain>
    </source>
</reference>
<name>A0A1H4C2V8_9BACT</name>
<sequence>MKQLKNLMEDRDIALFIGRFLRVGVLTASAIALLGGFWYLVQSGAADMPDYSRFAGEGPGYTTFRGIFKGVAEGNATEIIQLGVLVLLATPIFRVFFSLLAFALEKDWLYVVITTIVLGIILFSMFGGLKI</sequence>
<dbReference type="RefSeq" id="WP_089761907.1">
    <property type="nucleotide sequence ID" value="NZ_BKAT01000039.1"/>
</dbReference>
<dbReference type="OrthoDB" id="1072981at2"/>
<evidence type="ECO:0000313" key="2">
    <source>
        <dbReference type="EMBL" id="SEA54684.1"/>
    </source>
</evidence>
<feature type="transmembrane region" description="Helical" evidence="1">
    <location>
        <begin position="79"/>
        <end position="101"/>
    </location>
</feature>
<feature type="transmembrane region" description="Helical" evidence="1">
    <location>
        <begin position="20"/>
        <end position="41"/>
    </location>
</feature>
<feature type="transmembrane region" description="Helical" evidence="1">
    <location>
        <begin position="108"/>
        <end position="129"/>
    </location>
</feature>
<keyword evidence="1" id="KW-0472">Membrane</keyword>
<dbReference type="STRING" id="408074.SAMN05660909_02415"/>
<dbReference type="EMBL" id="FNRL01000009">
    <property type="protein sequence ID" value="SEA54684.1"/>
    <property type="molecule type" value="Genomic_DNA"/>
</dbReference>
<organism evidence="2 3">
    <name type="scientific">Chitinophaga terrae</name>
    <name type="common">ex Kim and Jung 2007</name>
    <dbReference type="NCBI Taxonomy" id="408074"/>
    <lineage>
        <taxon>Bacteria</taxon>
        <taxon>Pseudomonadati</taxon>
        <taxon>Bacteroidota</taxon>
        <taxon>Chitinophagia</taxon>
        <taxon>Chitinophagales</taxon>
        <taxon>Chitinophagaceae</taxon>
        <taxon>Chitinophaga</taxon>
    </lineage>
</organism>
<evidence type="ECO:0000256" key="1">
    <source>
        <dbReference type="SAM" id="Phobius"/>
    </source>
</evidence>
<gene>
    <name evidence="2" type="ORF">SAMN05660909_02415</name>
</gene>
<keyword evidence="1" id="KW-1133">Transmembrane helix</keyword>
<accession>A0A1H4C2V8</accession>
<dbReference type="Pfam" id="PF07843">
    <property type="entry name" value="DUF1634"/>
    <property type="match status" value="1"/>
</dbReference>
<dbReference type="Proteomes" id="UP000199656">
    <property type="component" value="Unassembled WGS sequence"/>
</dbReference>